<feature type="domain" description="Transcription regulator PadR N-terminal" evidence="2">
    <location>
        <begin position="22"/>
        <end position="87"/>
    </location>
</feature>
<sequence>MGRAAKSGALTESVFYILLRLHRPAHGYALMKEISQMTNGRVNLGAGSLYGALDALQKKGWIKALDEHPTDRKVEYIITDTGKQFFEKELDRLEEMLTNASNMKEATDEDDR</sequence>
<dbReference type="EMBL" id="CP001684">
    <property type="protein sequence ID" value="ACV22771.1"/>
    <property type="molecule type" value="Genomic_DNA"/>
</dbReference>
<reference evidence="3 4" key="1">
    <citation type="journal article" date="2009" name="Stand. Genomic Sci.">
        <title>Complete genome sequence of Slackia heliotrinireducens type strain (RHS 1).</title>
        <authorList>
            <person name="Pukall R."/>
            <person name="Lapidus A."/>
            <person name="Nolan M."/>
            <person name="Copeland A."/>
            <person name="Glavina Del Rio T."/>
            <person name="Lucas S."/>
            <person name="Chen F."/>
            <person name="Tice H."/>
            <person name="Cheng J.F."/>
            <person name="Chertkov O."/>
            <person name="Bruce D."/>
            <person name="Goodwin L."/>
            <person name="Kuske C."/>
            <person name="Brettin T."/>
            <person name="Detter J.C."/>
            <person name="Han C."/>
            <person name="Pitluck S."/>
            <person name="Pati A."/>
            <person name="Mavrommatis K."/>
            <person name="Ivanova N."/>
            <person name="Ovchinnikova G."/>
            <person name="Chen A."/>
            <person name="Palaniappan K."/>
            <person name="Schneider S."/>
            <person name="Rohde M."/>
            <person name="Chain P."/>
            <person name="D'haeseleer P."/>
            <person name="Goker M."/>
            <person name="Bristow J."/>
            <person name="Eisen J.A."/>
            <person name="Markowitz V."/>
            <person name="Kyrpides N.C."/>
            <person name="Klenk H.P."/>
            <person name="Hugenholtz P."/>
        </authorList>
    </citation>
    <scope>NUCLEOTIDE SEQUENCE [LARGE SCALE GENOMIC DNA]</scope>
    <source>
        <strain evidence="4">ATCC 29202 / DSM 20476 / NCTC 11029 / RHS 1</strain>
    </source>
</reference>
<dbReference type="eggNOG" id="COG1695">
    <property type="taxonomic scope" value="Bacteria"/>
</dbReference>
<gene>
    <name evidence="3" type="ordered locus">Shel_17520</name>
</gene>
<dbReference type="AlphaFoldDB" id="C7N786"/>
<dbReference type="Gene3D" id="1.10.10.10">
    <property type="entry name" value="Winged helix-like DNA-binding domain superfamily/Winged helix DNA-binding domain"/>
    <property type="match status" value="1"/>
</dbReference>
<dbReference type="STRING" id="471855.Shel_17520"/>
<evidence type="ECO:0000313" key="3">
    <source>
        <dbReference type="EMBL" id="ACV22771.1"/>
    </source>
</evidence>
<evidence type="ECO:0000256" key="1">
    <source>
        <dbReference type="SAM" id="Coils"/>
    </source>
</evidence>
<dbReference type="SUPFAM" id="SSF46785">
    <property type="entry name" value="Winged helix' DNA-binding domain"/>
    <property type="match status" value="1"/>
</dbReference>
<dbReference type="InterPro" id="IPR036388">
    <property type="entry name" value="WH-like_DNA-bd_sf"/>
</dbReference>
<evidence type="ECO:0000313" key="4">
    <source>
        <dbReference type="Proteomes" id="UP000002026"/>
    </source>
</evidence>
<keyword evidence="4" id="KW-1185">Reference proteome</keyword>
<dbReference type="InterPro" id="IPR005149">
    <property type="entry name" value="Tscrpt_reg_PadR_N"/>
</dbReference>
<dbReference type="KEGG" id="shi:Shel_17520"/>
<proteinExistence type="predicted"/>
<dbReference type="Proteomes" id="UP000002026">
    <property type="component" value="Chromosome"/>
</dbReference>
<dbReference type="HOGENOM" id="CLU_063440_4_1_11"/>
<evidence type="ECO:0000259" key="2">
    <source>
        <dbReference type="Pfam" id="PF03551"/>
    </source>
</evidence>
<name>C7N786_SLAHD</name>
<dbReference type="PANTHER" id="PTHR33169:SF13">
    <property type="entry name" value="PADR-FAMILY TRANSCRIPTIONAL REGULATOR"/>
    <property type="match status" value="1"/>
</dbReference>
<dbReference type="Pfam" id="PF03551">
    <property type="entry name" value="PadR"/>
    <property type="match status" value="1"/>
</dbReference>
<keyword evidence="1" id="KW-0175">Coiled coil</keyword>
<dbReference type="PANTHER" id="PTHR33169">
    <property type="entry name" value="PADR-FAMILY TRANSCRIPTIONAL REGULATOR"/>
    <property type="match status" value="1"/>
</dbReference>
<accession>C7N786</accession>
<feature type="coiled-coil region" evidence="1">
    <location>
        <begin position="83"/>
        <end position="110"/>
    </location>
</feature>
<dbReference type="InterPro" id="IPR052509">
    <property type="entry name" value="Metal_resp_DNA-bind_regulator"/>
</dbReference>
<dbReference type="RefSeq" id="WP_012798873.1">
    <property type="nucleotide sequence ID" value="NC_013165.1"/>
</dbReference>
<organism evidence="3 4">
    <name type="scientific">Slackia heliotrinireducens (strain ATCC 29202 / DSM 20476 / NCTC 11029 / RHS 1)</name>
    <name type="common">Peptococcus heliotrinreducens</name>
    <dbReference type="NCBI Taxonomy" id="471855"/>
    <lineage>
        <taxon>Bacteria</taxon>
        <taxon>Bacillati</taxon>
        <taxon>Actinomycetota</taxon>
        <taxon>Coriobacteriia</taxon>
        <taxon>Eggerthellales</taxon>
        <taxon>Eggerthellaceae</taxon>
        <taxon>Slackia</taxon>
    </lineage>
</organism>
<protein>
    <submittedName>
        <fullName evidence="3">Transcriptional regulator, PadR family</fullName>
    </submittedName>
</protein>
<dbReference type="InterPro" id="IPR036390">
    <property type="entry name" value="WH_DNA-bd_sf"/>
</dbReference>